<dbReference type="SUPFAM" id="SSF49899">
    <property type="entry name" value="Concanavalin A-like lectins/glucanases"/>
    <property type="match status" value="1"/>
</dbReference>
<dbReference type="AlphaFoldDB" id="A0A6V7XSV6"/>
<dbReference type="GO" id="GO:0030246">
    <property type="term" value="F:carbohydrate binding"/>
    <property type="evidence" value="ECO:0007669"/>
    <property type="project" value="UniProtKB-UniRule"/>
</dbReference>
<evidence type="ECO:0000256" key="2">
    <source>
        <dbReference type="RuleBase" id="RU102079"/>
    </source>
</evidence>
<dbReference type="InterPro" id="IPR013320">
    <property type="entry name" value="ConA-like_dom_sf"/>
</dbReference>
<organism evidence="4 5">
    <name type="scientific">Meloidogyne enterolobii</name>
    <name type="common">Root-knot nematode worm</name>
    <name type="synonym">Meloidogyne mayaguensis</name>
    <dbReference type="NCBI Taxonomy" id="390850"/>
    <lineage>
        <taxon>Eukaryota</taxon>
        <taxon>Metazoa</taxon>
        <taxon>Ecdysozoa</taxon>
        <taxon>Nematoda</taxon>
        <taxon>Chromadorea</taxon>
        <taxon>Rhabditida</taxon>
        <taxon>Tylenchina</taxon>
        <taxon>Tylenchomorpha</taxon>
        <taxon>Tylenchoidea</taxon>
        <taxon>Meloidogynidae</taxon>
        <taxon>Meloidogyninae</taxon>
        <taxon>Meloidogyne</taxon>
    </lineage>
</organism>
<dbReference type="InterPro" id="IPR001079">
    <property type="entry name" value="Galectin_CRD"/>
</dbReference>
<sequence length="171" mass="19605">MELSFNFEPDINTGYDYIKVKNSHLMINSYSAKTKIFLFEKFHTNPIVTGMPIVMIIKASEGNYTININGGDDIYYPHHIFPHWSINRVEISGHINYALFDGNSDKCRSLTYNIPEAKLEEGTQRVIKQLNSRSKVIISGKTQNILKQNITVNFLHAAIEWNETSLILNIL</sequence>
<accession>A0A6V7XSV6</accession>
<name>A0A6V7XSV6_MELEN</name>
<dbReference type="Pfam" id="PF00337">
    <property type="entry name" value="Gal-bind_lectin"/>
    <property type="match status" value="1"/>
</dbReference>
<evidence type="ECO:0000313" key="4">
    <source>
        <dbReference type="EMBL" id="CAD2202361.1"/>
    </source>
</evidence>
<dbReference type="PROSITE" id="PS51304">
    <property type="entry name" value="GALECTIN"/>
    <property type="match status" value="1"/>
</dbReference>
<dbReference type="Proteomes" id="UP000580250">
    <property type="component" value="Unassembled WGS sequence"/>
</dbReference>
<gene>
    <name evidence="4" type="ORF">MENT_LOCUS55987</name>
</gene>
<feature type="domain" description="Galectin" evidence="3">
    <location>
        <begin position="1"/>
        <end position="113"/>
    </location>
</feature>
<proteinExistence type="predicted"/>
<keyword evidence="1 2" id="KW-0430">Lectin</keyword>
<evidence type="ECO:0000256" key="1">
    <source>
        <dbReference type="ARBA" id="ARBA00022734"/>
    </source>
</evidence>
<evidence type="ECO:0000259" key="3">
    <source>
        <dbReference type="PROSITE" id="PS51304"/>
    </source>
</evidence>
<evidence type="ECO:0000313" key="5">
    <source>
        <dbReference type="Proteomes" id="UP000580250"/>
    </source>
</evidence>
<dbReference type="EMBL" id="CAJEWN010002182">
    <property type="protein sequence ID" value="CAD2202361.1"/>
    <property type="molecule type" value="Genomic_DNA"/>
</dbReference>
<reference evidence="4 5" key="1">
    <citation type="submission" date="2020-08" db="EMBL/GenBank/DDBJ databases">
        <authorList>
            <person name="Koutsovoulos G."/>
            <person name="Danchin GJ E."/>
        </authorList>
    </citation>
    <scope>NUCLEOTIDE SEQUENCE [LARGE SCALE GENOMIC DNA]</scope>
</reference>
<dbReference type="Gene3D" id="2.60.120.200">
    <property type="match status" value="1"/>
</dbReference>
<comment type="caution">
    <text evidence="4">The sequence shown here is derived from an EMBL/GenBank/DDBJ whole genome shotgun (WGS) entry which is preliminary data.</text>
</comment>
<protein>
    <recommendedName>
        <fullName evidence="2">Galectin</fullName>
    </recommendedName>
</protein>